<dbReference type="PROSITE" id="PS51375">
    <property type="entry name" value="PPR"/>
    <property type="match status" value="1"/>
</dbReference>
<feature type="repeat" description="PPR" evidence="4">
    <location>
        <begin position="142"/>
        <end position="176"/>
    </location>
</feature>
<dbReference type="InParanoid" id="A0A804UFU8"/>
<dbReference type="InterPro" id="IPR002885">
    <property type="entry name" value="PPR_rpt"/>
</dbReference>
<dbReference type="InterPro" id="IPR011990">
    <property type="entry name" value="TPR-like_helical_dom_sf"/>
</dbReference>
<evidence type="ECO:0008006" key="8">
    <source>
        <dbReference type="Google" id="ProtNLM"/>
    </source>
</evidence>
<name>A0A804UFU8_MAIZE</name>
<proteinExistence type="evidence at protein level"/>
<evidence type="ECO:0000256" key="1">
    <source>
        <dbReference type="ARBA" id="ARBA00007626"/>
    </source>
</evidence>
<dbReference type="Proteomes" id="UP000007305">
    <property type="component" value="Chromosome 8"/>
</dbReference>
<evidence type="ECO:0000313" key="5">
    <source>
        <dbReference type="EnsemblPlants" id="Zm00001eb341560_P001"/>
    </source>
</evidence>
<evidence type="ECO:0000256" key="4">
    <source>
        <dbReference type="PROSITE-ProRule" id="PRU00708"/>
    </source>
</evidence>
<dbReference type="SUPFAM" id="SSF56219">
    <property type="entry name" value="DNase I-like"/>
    <property type="match status" value="1"/>
</dbReference>
<evidence type="ECO:0000256" key="2">
    <source>
        <dbReference type="ARBA" id="ARBA00022737"/>
    </source>
</evidence>
<sequence length="254" mass="28013">MPNRRVAAAAGGRALSKNGQAVGARTLTEEGACQLLKDGQVKPLSMKYGLGIPDHDTEGRVVTIEFDNFYLLTAYVPNSGDGLKRLVDRAVEAVDMVLERNTKCCLSAPAGTSVFECLMEAGKLDEVYRLMWRMIDQGIVLDTISCNCIFEALCEAGRTADANQLRVFAKEKGFEADGETYSPMLLNLACSMKIVLKSNLLNLKIKNDTQLLDLIPFLEYVAMARPSDIRTVLASYQGHDVAAKFIERSKEHQR</sequence>
<keyword evidence="3" id="KW-0809">Transit peptide</keyword>
<evidence type="ECO:0000256" key="3">
    <source>
        <dbReference type="ARBA" id="ARBA00022946"/>
    </source>
</evidence>
<dbReference type="Gene3D" id="1.25.40.10">
    <property type="entry name" value="Tetratricopeptide repeat domain"/>
    <property type="match status" value="1"/>
</dbReference>
<evidence type="ECO:0007829" key="7">
    <source>
        <dbReference type="PeptideAtlas" id="A0A804UFU8"/>
    </source>
</evidence>
<organism evidence="5 6">
    <name type="scientific">Zea mays</name>
    <name type="common">Maize</name>
    <dbReference type="NCBI Taxonomy" id="4577"/>
    <lineage>
        <taxon>Eukaryota</taxon>
        <taxon>Viridiplantae</taxon>
        <taxon>Streptophyta</taxon>
        <taxon>Embryophyta</taxon>
        <taxon>Tracheophyta</taxon>
        <taxon>Spermatophyta</taxon>
        <taxon>Magnoliopsida</taxon>
        <taxon>Liliopsida</taxon>
        <taxon>Poales</taxon>
        <taxon>Poaceae</taxon>
        <taxon>PACMAD clade</taxon>
        <taxon>Panicoideae</taxon>
        <taxon>Andropogonodae</taxon>
        <taxon>Andropogoneae</taxon>
        <taxon>Tripsacinae</taxon>
        <taxon>Zea</taxon>
    </lineage>
</organism>
<comment type="similarity">
    <text evidence="1">Belongs to the PPR family. P subfamily.</text>
</comment>
<keyword evidence="7" id="KW-1267">Proteomics identification</keyword>
<dbReference type="EnsemblPlants" id="Zm00001eb341560_T001">
    <property type="protein sequence ID" value="Zm00001eb341560_P001"/>
    <property type="gene ID" value="Zm00001eb341560"/>
</dbReference>
<protein>
    <recommendedName>
        <fullName evidence="8">Pentatricopeptide repeat-containing protein</fullName>
    </recommendedName>
</protein>
<dbReference type="Gramene" id="Zm00001eb341560_T001">
    <property type="protein sequence ID" value="Zm00001eb341560_P001"/>
    <property type="gene ID" value="Zm00001eb341560"/>
</dbReference>
<evidence type="ECO:0000313" key="6">
    <source>
        <dbReference type="Proteomes" id="UP000007305"/>
    </source>
</evidence>
<dbReference type="PANTHER" id="PTHR47941">
    <property type="entry name" value="PENTATRICOPEPTIDE REPEAT-CONTAINING PROTEIN 3, MITOCHONDRIAL"/>
    <property type="match status" value="1"/>
</dbReference>
<keyword evidence="2" id="KW-0677">Repeat</keyword>
<reference evidence="5" key="3">
    <citation type="submission" date="2021-05" db="UniProtKB">
        <authorList>
            <consortium name="EnsemblPlants"/>
        </authorList>
    </citation>
    <scope>IDENTIFICATION</scope>
    <source>
        <strain evidence="5">cv. B73</strain>
    </source>
</reference>
<keyword evidence="6" id="KW-1185">Reference proteome</keyword>
<reference evidence="6" key="1">
    <citation type="journal article" date="2009" name="Science">
        <title>The B73 maize genome: complexity, diversity, and dynamics.</title>
        <authorList>
            <person name="Schnable P.S."/>
            <person name="Ware D."/>
            <person name="Fulton R.S."/>
            <person name="Stein J.C."/>
            <person name="Wei F."/>
            <person name="Pasternak S."/>
            <person name="Liang C."/>
            <person name="Zhang J."/>
            <person name="Fulton L."/>
            <person name="Graves T.A."/>
            <person name="Minx P."/>
            <person name="Reily A.D."/>
            <person name="Courtney L."/>
            <person name="Kruchowski S.S."/>
            <person name="Tomlinson C."/>
            <person name="Strong C."/>
            <person name="Delehaunty K."/>
            <person name="Fronick C."/>
            <person name="Courtney B."/>
            <person name="Rock S.M."/>
            <person name="Belter E."/>
            <person name="Du F."/>
            <person name="Kim K."/>
            <person name="Abbott R.M."/>
            <person name="Cotton M."/>
            <person name="Levy A."/>
            <person name="Marchetto P."/>
            <person name="Ochoa K."/>
            <person name="Jackson S.M."/>
            <person name="Gillam B."/>
            <person name="Chen W."/>
            <person name="Yan L."/>
            <person name="Higginbotham J."/>
            <person name="Cardenas M."/>
            <person name="Waligorski J."/>
            <person name="Applebaum E."/>
            <person name="Phelps L."/>
            <person name="Falcone J."/>
            <person name="Kanchi K."/>
            <person name="Thane T."/>
            <person name="Scimone A."/>
            <person name="Thane N."/>
            <person name="Henke J."/>
            <person name="Wang T."/>
            <person name="Ruppert J."/>
            <person name="Shah N."/>
            <person name="Rotter K."/>
            <person name="Hodges J."/>
            <person name="Ingenthron E."/>
            <person name="Cordes M."/>
            <person name="Kohlberg S."/>
            <person name="Sgro J."/>
            <person name="Delgado B."/>
            <person name="Mead K."/>
            <person name="Chinwalla A."/>
            <person name="Leonard S."/>
            <person name="Crouse K."/>
            <person name="Collura K."/>
            <person name="Kudrna D."/>
            <person name="Currie J."/>
            <person name="He R."/>
            <person name="Angelova A."/>
            <person name="Rajasekar S."/>
            <person name="Mueller T."/>
            <person name="Lomeli R."/>
            <person name="Scara G."/>
            <person name="Ko A."/>
            <person name="Delaney K."/>
            <person name="Wissotski M."/>
            <person name="Lopez G."/>
            <person name="Campos D."/>
            <person name="Braidotti M."/>
            <person name="Ashley E."/>
            <person name="Golser W."/>
            <person name="Kim H."/>
            <person name="Lee S."/>
            <person name="Lin J."/>
            <person name="Dujmic Z."/>
            <person name="Kim W."/>
            <person name="Talag J."/>
            <person name="Zuccolo A."/>
            <person name="Fan C."/>
            <person name="Sebastian A."/>
            <person name="Kramer M."/>
            <person name="Spiegel L."/>
            <person name="Nascimento L."/>
            <person name="Zutavern T."/>
            <person name="Miller B."/>
            <person name="Ambroise C."/>
            <person name="Muller S."/>
            <person name="Spooner W."/>
            <person name="Narechania A."/>
            <person name="Ren L."/>
            <person name="Wei S."/>
            <person name="Kumari S."/>
            <person name="Faga B."/>
            <person name="Levy M.J."/>
            <person name="McMahan L."/>
            <person name="Van Buren P."/>
            <person name="Vaughn M.W."/>
            <person name="Ying K."/>
            <person name="Yeh C.-T."/>
            <person name="Emrich S.J."/>
            <person name="Jia Y."/>
            <person name="Kalyanaraman A."/>
            <person name="Hsia A.-P."/>
            <person name="Barbazuk W.B."/>
            <person name="Baucom R.S."/>
            <person name="Brutnell T.P."/>
            <person name="Carpita N.C."/>
            <person name="Chaparro C."/>
            <person name="Chia J.-M."/>
            <person name="Deragon J.-M."/>
            <person name="Estill J.C."/>
            <person name="Fu Y."/>
            <person name="Jeddeloh J.A."/>
            <person name="Han Y."/>
            <person name="Lee H."/>
            <person name="Li P."/>
            <person name="Lisch D.R."/>
            <person name="Liu S."/>
            <person name="Liu Z."/>
            <person name="Nagel D.H."/>
            <person name="McCann M.C."/>
            <person name="SanMiguel P."/>
            <person name="Myers A.M."/>
            <person name="Nettleton D."/>
            <person name="Nguyen J."/>
            <person name="Penning B.W."/>
            <person name="Ponnala L."/>
            <person name="Schneider K.L."/>
            <person name="Schwartz D.C."/>
            <person name="Sharma A."/>
            <person name="Soderlund C."/>
            <person name="Springer N.M."/>
            <person name="Sun Q."/>
            <person name="Wang H."/>
            <person name="Waterman M."/>
            <person name="Westerman R."/>
            <person name="Wolfgruber T.K."/>
            <person name="Yang L."/>
            <person name="Yu Y."/>
            <person name="Zhang L."/>
            <person name="Zhou S."/>
            <person name="Zhu Q."/>
            <person name="Bennetzen J.L."/>
            <person name="Dawe R.K."/>
            <person name="Jiang J."/>
            <person name="Jiang N."/>
            <person name="Presting G.G."/>
            <person name="Wessler S.R."/>
            <person name="Aluru S."/>
            <person name="Martienssen R.A."/>
            <person name="Clifton S.W."/>
            <person name="McCombie W.R."/>
            <person name="Wing R.A."/>
            <person name="Wilson R.K."/>
        </authorList>
    </citation>
    <scope>NUCLEOTIDE SEQUENCE [LARGE SCALE GENOMIC DNA]</scope>
    <source>
        <strain evidence="6">cv. B73</strain>
    </source>
</reference>
<reference evidence="5" key="2">
    <citation type="submission" date="2019-07" db="EMBL/GenBank/DDBJ databases">
        <authorList>
            <person name="Seetharam A."/>
            <person name="Woodhouse M."/>
            <person name="Cannon E."/>
        </authorList>
    </citation>
    <scope>NUCLEOTIDE SEQUENCE [LARGE SCALE GENOMIC DNA]</scope>
    <source>
        <strain evidence="5">cv. B73</strain>
    </source>
</reference>
<dbReference type="AlphaFoldDB" id="A0A804UFU8"/>
<dbReference type="InterPro" id="IPR036691">
    <property type="entry name" value="Endo/exonu/phosph_ase_sf"/>
</dbReference>
<accession>A0A804UFU8</accession>